<dbReference type="AlphaFoldDB" id="A0A3M2MAR4"/>
<sequence length="128" mass="14561">MKDALLPRSLARFNRIVTNPLQGLWAPYLPPYAVIVHRGRKSGREYRTPVVAFRHGDQLVVGLPYGADSDWVRNVLAEGRAGVERLGRLRRLEDPRVVDADTPPDELPGMARRLVRRMDVLVADIRRD</sequence>
<dbReference type="InterPro" id="IPR012349">
    <property type="entry name" value="Split_barrel_FMN-bd"/>
</dbReference>
<dbReference type="Gene3D" id="2.30.110.10">
    <property type="entry name" value="Electron Transport, Fmn-binding Protein, Chain A"/>
    <property type="match status" value="1"/>
</dbReference>
<organism evidence="1 2">
    <name type="scientific">Actinomadura harenae</name>
    <dbReference type="NCBI Taxonomy" id="2483351"/>
    <lineage>
        <taxon>Bacteria</taxon>
        <taxon>Bacillati</taxon>
        <taxon>Actinomycetota</taxon>
        <taxon>Actinomycetes</taxon>
        <taxon>Streptosporangiales</taxon>
        <taxon>Thermomonosporaceae</taxon>
        <taxon>Actinomadura</taxon>
    </lineage>
</organism>
<comment type="caution">
    <text evidence="1">The sequence shown here is derived from an EMBL/GenBank/DDBJ whole genome shotgun (WGS) entry which is preliminary data.</text>
</comment>
<dbReference type="InterPro" id="IPR004378">
    <property type="entry name" value="F420H2_quin_Rdtase"/>
</dbReference>
<dbReference type="Proteomes" id="UP000282674">
    <property type="component" value="Unassembled WGS sequence"/>
</dbReference>
<reference evidence="1 2" key="1">
    <citation type="submission" date="2018-10" db="EMBL/GenBank/DDBJ databases">
        <title>Isolation from soil.</title>
        <authorList>
            <person name="Hu J."/>
        </authorList>
    </citation>
    <scope>NUCLEOTIDE SEQUENCE [LARGE SCALE GENOMIC DNA]</scope>
    <source>
        <strain evidence="1 2">NEAU-Ht49</strain>
    </source>
</reference>
<dbReference type="Pfam" id="PF04075">
    <property type="entry name" value="F420H2_quin_red"/>
    <property type="match status" value="1"/>
</dbReference>
<evidence type="ECO:0000313" key="2">
    <source>
        <dbReference type="Proteomes" id="UP000282674"/>
    </source>
</evidence>
<dbReference type="GO" id="GO:0016491">
    <property type="term" value="F:oxidoreductase activity"/>
    <property type="evidence" value="ECO:0007669"/>
    <property type="project" value="InterPro"/>
</dbReference>
<dbReference type="EMBL" id="RFFG01000008">
    <property type="protein sequence ID" value="RMI46582.1"/>
    <property type="molecule type" value="Genomic_DNA"/>
</dbReference>
<gene>
    <name evidence="1" type="ORF">EBO15_06555</name>
</gene>
<protein>
    <submittedName>
        <fullName evidence="1">Nitroreductase family deazaflavin-dependent oxidoreductase</fullName>
    </submittedName>
</protein>
<dbReference type="RefSeq" id="WP_122193389.1">
    <property type="nucleotide sequence ID" value="NZ_JBHSKC010000020.1"/>
</dbReference>
<name>A0A3M2MAR4_9ACTN</name>
<proteinExistence type="predicted"/>
<dbReference type="OrthoDB" id="3778270at2"/>
<keyword evidence="2" id="KW-1185">Reference proteome</keyword>
<dbReference type="NCBIfam" id="TIGR00026">
    <property type="entry name" value="hi_GC_TIGR00026"/>
    <property type="match status" value="1"/>
</dbReference>
<accession>A0A3M2MAR4</accession>
<evidence type="ECO:0000313" key="1">
    <source>
        <dbReference type="EMBL" id="RMI46582.1"/>
    </source>
</evidence>